<feature type="compositionally biased region" description="Acidic residues" evidence="1">
    <location>
        <begin position="75"/>
        <end position="90"/>
    </location>
</feature>
<sequence length="369" mass="44115">MAMRGKIRESTKVKRYWPGKAPEWANDRDTCSSDEEGITILYKSFSTRDDDPRLRRLAERRSVKRRIRGAKIVDTTEEEEEEEEEEDAETLEERRRRIKERLLRQREQEQQQEEFETDDYYSEDESDEDYEEEEEEEEDEIAGEVVTVKPVFLSKSTRDTIVERKRLEEAEEQALEARRRELEERKKETRRMVLEEIRKDEEIHKGKREGQAQEGEGSKGSSHFEGEKMNDQERKEYWERKNPPSPPAPQPRKGKLKFMQRDHHRGAFFRSDSDDEYGVLGRDYSAPTGEDKMDKTRLPKVMQVKNFGRRGRAKWTHLVNEDTTDWNSPWMWNDRQRSRYNVKMAAMNAPIARPKGNKRLRFSVEEDEL</sequence>
<feature type="region of interest" description="Disordered" evidence="1">
    <location>
        <begin position="68"/>
        <end position="147"/>
    </location>
</feature>
<dbReference type="Proteomes" id="UP000238479">
    <property type="component" value="Chromosome 3"/>
</dbReference>
<feature type="compositionally biased region" description="Acidic residues" evidence="1">
    <location>
        <begin position="110"/>
        <end position="142"/>
    </location>
</feature>
<evidence type="ECO:0000259" key="2">
    <source>
        <dbReference type="Pfam" id="PF06991"/>
    </source>
</evidence>
<dbReference type="PANTHER" id="PTHR15327">
    <property type="entry name" value="MICROFIBRIL-ASSOCIATED PROTEIN"/>
    <property type="match status" value="1"/>
</dbReference>
<feature type="domain" description="Micro-fibrillar-associated protein 1 C-terminal" evidence="2">
    <location>
        <begin position="203"/>
        <end position="323"/>
    </location>
</feature>
<proteinExistence type="predicted"/>
<accession>A0A2P6RDG9</accession>
<evidence type="ECO:0000313" key="4">
    <source>
        <dbReference type="Proteomes" id="UP000238479"/>
    </source>
</evidence>
<dbReference type="OMA" id="EKAKWKF"/>
<feature type="compositionally biased region" description="Basic residues" evidence="1">
    <location>
        <begin position="252"/>
        <end position="261"/>
    </location>
</feature>
<comment type="caution">
    <text evidence="3">The sequence shown here is derived from an EMBL/GenBank/DDBJ whole genome shotgun (WGS) entry which is preliminary data.</text>
</comment>
<evidence type="ECO:0000256" key="1">
    <source>
        <dbReference type="SAM" id="MobiDB-lite"/>
    </source>
</evidence>
<feature type="compositionally biased region" description="Basic and acidic residues" evidence="1">
    <location>
        <begin position="175"/>
        <end position="211"/>
    </location>
</feature>
<dbReference type="AlphaFoldDB" id="A0A2P6RDG9"/>
<dbReference type="InterPro" id="IPR033194">
    <property type="entry name" value="MFAP1"/>
</dbReference>
<organism evidence="3 4">
    <name type="scientific">Rosa chinensis</name>
    <name type="common">China rose</name>
    <dbReference type="NCBI Taxonomy" id="74649"/>
    <lineage>
        <taxon>Eukaryota</taxon>
        <taxon>Viridiplantae</taxon>
        <taxon>Streptophyta</taxon>
        <taxon>Embryophyta</taxon>
        <taxon>Tracheophyta</taxon>
        <taxon>Spermatophyta</taxon>
        <taxon>Magnoliopsida</taxon>
        <taxon>eudicotyledons</taxon>
        <taxon>Gunneridae</taxon>
        <taxon>Pentapetalae</taxon>
        <taxon>rosids</taxon>
        <taxon>fabids</taxon>
        <taxon>Rosales</taxon>
        <taxon>Rosaceae</taxon>
        <taxon>Rosoideae</taxon>
        <taxon>Rosoideae incertae sedis</taxon>
        <taxon>Rosa</taxon>
    </lineage>
</organism>
<protein>
    <submittedName>
        <fullName evidence="3">Putative micro-fibrillar-associated protein</fullName>
    </submittedName>
</protein>
<feature type="region of interest" description="Disordered" evidence="1">
    <location>
        <begin position="165"/>
        <end position="261"/>
    </location>
</feature>
<feature type="compositionally biased region" description="Basic and acidic residues" evidence="1">
    <location>
        <begin position="222"/>
        <end position="242"/>
    </location>
</feature>
<dbReference type="Gramene" id="PRQ44466">
    <property type="protein sequence ID" value="PRQ44466"/>
    <property type="gene ID" value="RchiOBHm_Chr3g0479581"/>
</dbReference>
<gene>
    <name evidence="3" type="ORF">RchiOBHm_Chr3g0479581</name>
</gene>
<dbReference type="STRING" id="74649.A0A2P6RDG9"/>
<evidence type="ECO:0000313" key="3">
    <source>
        <dbReference type="EMBL" id="PRQ44466.1"/>
    </source>
</evidence>
<feature type="compositionally biased region" description="Basic and acidic residues" evidence="1">
    <location>
        <begin position="91"/>
        <end position="109"/>
    </location>
</feature>
<reference evidence="3 4" key="1">
    <citation type="journal article" date="2018" name="Nat. Genet.">
        <title>The Rosa genome provides new insights in the design of modern roses.</title>
        <authorList>
            <person name="Bendahmane M."/>
        </authorList>
    </citation>
    <scope>NUCLEOTIDE SEQUENCE [LARGE SCALE GENOMIC DNA]</scope>
    <source>
        <strain evidence="4">cv. Old Blush</strain>
    </source>
</reference>
<keyword evidence="4" id="KW-1185">Reference proteome</keyword>
<dbReference type="InterPro" id="IPR009730">
    <property type="entry name" value="MFAP1_C"/>
</dbReference>
<name>A0A2P6RDG9_ROSCH</name>
<dbReference type="Pfam" id="PF06991">
    <property type="entry name" value="MFAP1"/>
    <property type="match status" value="1"/>
</dbReference>
<dbReference type="EMBL" id="PDCK01000041">
    <property type="protein sequence ID" value="PRQ44466.1"/>
    <property type="molecule type" value="Genomic_DNA"/>
</dbReference>